<gene>
    <name evidence="2" type="ordered locus">SCO7103</name>
    <name evidence="2" type="ORF">SC4B10.04c</name>
</gene>
<dbReference type="EMBL" id="AL645882">
    <property type="protein sequence ID" value="CAC04209.1"/>
    <property type="molecule type" value="Genomic_DNA"/>
</dbReference>
<accession>Q9FC83</accession>
<feature type="region of interest" description="Disordered" evidence="1">
    <location>
        <begin position="64"/>
        <end position="99"/>
    </location>
</feature>
<keyword evidence="3" id="KW-1185">Reference proteome</keyword>
<organism evidence="2 3">
    <name type="scientific">Streptomyces coelicolor (strain ATCC BAA-471 / A3(2) / M145)</name>
    <dbReference type="NCBI Taxonomy" id="100226"/>
    <lineage>
        <taxon>Bacteria</taxon>
        <taxon>Bacillati</taxon>
        <taxon>Actinomycetota</taxon>
        <taxon>Actinomycetes</taxon>
        <taxon>Kitasatosporales</taxon>
        <taxon>Streptomycetaceae</taxon>
        <taxon>Streptomyces</taxon>
        <taxon>Streptomyces albidoflavus group</taxon>
    </lineage>
</organism>
<proteinExistence type="predicted"/>
<feature type="region of interest" description="Disordered" evidence="1">
    <location>
        <begin position="1"/>
        <end position="31"/>
    </location>
</feature>
<dbReference type="KEGG" id="sco:SCO7103"/>
<reference evidence="2 3" key="2">
    <citation type="journal article" date="2002" name="Nature">
        <title>Complete genome sequence of the model actinomycete Streptomyces coelicolor A3(2).</title>
        <authorList>
            <person name="Bentley S.D."/>
            <person name="Chater K.F."/>
            <person name="Cerdeno-Tarraga A.M."/>
            <person name="Challis G.L."/>
            <person name="Thomson N.R."/>
            <person name="James K.D."/>
            <person name="Harris D.E."/>
            <person name="Quail M.A."/>
            <person name="Kieser H."/>
            <person name="Harper D."/>
            <person name="Bateman A."/>
            <person name="Brown S."/>
            <person name="Chandra G."/>
            <person name="Chen C.W."/>
            <person name="Collins M."/>
            <person name="Cronin A."/>
            <person name="Fraser A."/>
            <person name="Goble A."/>
            <person name="Hidalgo J."/>
            <person name="Hornsby T."/>
            <person name="Howarth S."/>
            <person name="Huang C.H."/>
            <person name="Kieser T."/>
            <person name="Larke L."/>
            <person name="Murphy L."/>
            <person name="Oliver K."/>
            <person name="O'Neil S."/>
            <person name="Rabbinowitsch E."/>
            <person name="Rajandream M.A."/>
            <person name="Rutherford K."/>
            <person name="Rutter S."/>
            <person name="Seeger K."/>
            <person name="Saunders D."/>
            <person name="Sharp S."/>
            <person name="Squares R."/>
            <person name="Squares S."/>
            <person name="Taylor K."/>
            <person name="Warren T."/>
            <person name="Wietzorrek A."/>
            <person name="Woodward J."/>
            <person name="Barrell B.G."/>
            <person name="Parkhill J."/>
            <person name="Hopwood D.A."/>
        </authorList>
    </citation>
    <scope>NUCLEOTIDE SEQUENCE [LARGE SCALE GENOMIC DNA]</scope>
    <source>
        <strain evidence="3">ATCC BAA-471 / A3(2) / M145</strain>
    </source>
</reference>
<dbReference type="EMBL" id="AL939130">
    <property type="protein sequence ID" value="CAC04209.1"/>
    <property type="molecule type" value="Genomic_DNA"/>
</dbReference>
<reference evidence="2 3" key="1">
    <citation type="journal article" date="1996" name="Mol. Microbiol.">
        <title>A set of ordered cosmids and a detailed genetic and physical map for the 8 Mb Streptomyces coelicolor A3(2) chromosome.</title>
        <authorList>
            <person name="Redenbach M."/>
            <person name="Kieser H.M."/>
            <person name="Denapaite D."/>
            <person name="Eichner A."/>
            <person name="Cullum J."/>
            <person name="Kinashi H."/>
            <person name="Hopwood D.A."/>
        </authorList>
    </citation>
    <scope>NUCLEOTIDE SEQUENCE [LARGE SCALE GENOMIC DNA]</scope>
    <source>
        <strain evidence="3">ATCC BAA-471 / A3(2) / M145</strain>
    </source>
</reference>
<feature type="compositionally biased region" description="Basic and acidic residues" evidence="1">
    <location>
        <begin position="82"/>
        <end position="99"/>
    </location>
</feature>
<evidence type="ECO:0000313" key="3">
    <source>
        <dbReference type="Proteomes" id="UP000001973"/>
    </source>
</evidence>
<dbReference type="OrthoDB" id="4324198at2"/>
<dbReference type="eggNOG" id="ENOG5031Y5S">
    <property type="taxonomic scope" value="Bacteria"/>
</dbReference>
<dbReference type="Proteomes" id="UP000001973">
    <property type="component" value="Chromosome"/>
</dbReference>
<evidence type="ECO:0000256" key="1">
    <source>
        <dbReference type="SAM" id="MobiDB-lite"/>
    </source>
</evidence>
<dbReference type="PaxDb" id="100226-SCO7103"/>
<feature type="compositionally biased region" description="Basic and acidic residues" evidence="1">
    <location>
        <begin position="7"/>
        <end position="25"/>
    </location>
</feature>
<dbReference type="AlphaFoldDB" id="Q9FC83"/>
<dbReference type="InParanoid" id="Q9FC83"/>
<evidence type="ECO:0000313" key="2">
    <source>
        <dbReference type="EMBL" id="CAC04209.1"/>
    </source>
</evidence>
<dbReference type="HOGENOM" id="CLU_2541155_0_0_11"/>
<name>Q9FC83_STRCO</name>
<protein>
    <submittedName>
        <fullName evidence="2">Uncharacterized protein</fullName>
    </submittedName>
</protein>
<sequence>MSTVHEPTARAEEGRGMSRSTDRQTDPAAATASLAAEAALLEGRLSLLREAIDSVDARIDAVSETLRRLQRPATGPTDGETPEERKRGTGPDRSKRGRA</sequence>
<dbReference type="PATRIC" id="fig|100226.15.peg.7204"/>